<protein>
    <recommendedName>
        <fullName evidence="3 12">Protein-export membrane protein SecG</fullName>
    </recommendedName>
</protein>
<dbReference type="PANTHER" id="PTHR34182:SF1">
    <property type="entry name" value="PROTEIN-EXPORT MEMBRANE PROTEIN SECG"/>
    <property type="match status" value="1"/>
</dbReference>
<keyword evidence="4 12" id="KW-0813">Transport</keyword>
<evidence type="ECO:0000313" key="14">
    <source>
        <dbReference type="EMBL" id="MBB4630479.1"/>
    </source>
</evidence>
<evidence type="ECO:0000256" key="6">
    <source>
        <dbReference type="ARBA" id="ARBA00022692"/>
    </source>
</evidence>
<dbReference type="NCBIfam" id="TIGR00810">
    <property type="entry name" value="secG"/>
    <property type="match status" value="1"/>
</dbReference>
<feature type="compositionally biased region" description="Low complexity" evidence="13">
    <location>
        <begin position="98"/>
        <end position="116"/>
    </location>
</feature>
<dbReference type="GO" id="GO:0009306">
    <property type="term" value="P:protein secretion"/>
    <property type="evidence" value="ECO:0007669"/>
    <property type="project" value="UniProtKB-UniRule"/>
</dbReference>
<gene>
    <name evidence="14" type="ORF">GGQ98_000080</name>
</gene>
<dbReference type="GO" id="GO:0015450">
    <property type="term" value="F:protein-transporting ATPase activity"/>
    <property type="evidence" value="ECO:0007669"/>
    <property type="project" value="UniProtKB-UniRule"/>
</dbReference>
<organism evidence="14 15">
    <name type="scientific">Sphingosinicella soli</name>
    <dbReference type="NCBI Taxonomy" id="333708"/>
    <lineage>
        <taxon>Bacteria</taxon>
        <taxon>Pseudomonadati</taxon>
        <taxon>Pseudomonadota</taxon>
        <taxon>Alphaproteobacteria</taxon>
        <taxon>Sphingomonadales</taxon>
        <taxon>Sphingosinicellaceae</taxon>
        <taxon>Sphingosinicella</taxon>
    </lineage>
</organism>
<comment type="subcellular location">
    <subcellularLocation>
        <location evidence="1 12">Cell membrane</location>
        <topology evidence="1 12">Multi-pass membrane protein</topology>
    </subcellularLocation>
</comment>
<dbReference type="GO" id="GO:0043952">
    <property type="term" value="P:protein transport by the Sec complex"/>
    <property type="evidence" value="ECO:0007669"/>
    <property type="project" value="TreeGrafter"/>
</dbReference>
<accession>A0A7W7AYB4</accession>
<dbReference type="Pfam" id="PF03840">
    <property type="entry name" value="SecG"/>
    <property type="match status" value="1"/>
</dbReference>
<keyword evidence="8 12" id="KW-1133">Transmembrane helix</keyword>
<reference evidence="14 15" key="1">
    <citation type="submission" date="2020-08" db="EMBL/GenBank/DDBJ databases">
        <title>Genomic Encyclopedia of Type Strains, Phase IV (KMG-IV): sequencing the most valuable type-strain genomes for metagenomic binning, comparative biology and taxonomic classification.</title>
        <authorList>
            <person name="Goeker M."/>
        </authorList>
    </citation>
    <scope>NUCLEOTIDE SEQUENCE [LARGE SCALE GENOMIC DNA]</scope>
    <source>
        <strain evidence="14 15">DSM 17328</strain>
    </source>
</reference>
<evidence type="ECO:0000256" key="12">
    <source>
        <dbReference type="RuleBase" id="RU365087"/>
    </source>
</evidence>
<comment type="caution">
    <text evidence="12">Lacks conserved residue(s) required for the propagation of feature annotation.</text>
</comment>
<keyword evidence="6 12" id="KW-0812">Transmembrane</keyword>
<sequence length="131" mass="12876">MSTALMHFVLVVHSLIAIALVAVILLQRSEGGALGIGGGPGGLLTARGAGNLLTRSTGVLAALFLSTSILLAVLASLAKAPTSIDTSLVPTEAPASGLPATPVVPDAAPADDSLPMALPPAPARDDIPTAQ</sequence>
<dbReference type="GO" id="GO:0005886">
    <property type="term" value="C:plasma membrane"/>
    <property type="evidence" value="ECO:0007669"/>
    <property type="project" value="UniProtKB-SubCell"/>
</dbReference>
<proteinExistence type="inferred from homology"/>
<evidence type="ECO:0000256" key="5">
    <source>
        <dbReference type="ARBA" id="ARBA00022475"/>
    </source>
</evidence>
<keyword evidence="7 12" id="KW-0653">Protein transport</keyword>
<dbReference type="PRINTS" id="PR01651">
    <property type="entry name" value="SECGEXPORT"/>
</dbReference>
<evidence type="ECO:0000256" key="4">
    <source>
        <dbReference type="ARBA" id="ARBA00022448"/>
    </source>
</evidence>
<evidence type="ECO:0000256" key="9">
    <source>
        <dbReference type="ARBA" id="ARBA00023010"/>
    </source>
</evidence>
<keyword evidence="15" id="KW-1185">Reference proteome</keyword>
<evidence type="ECO:0000256" key="3">
    <source>
        <dbReference type="ARBA" id="ARBA00017876"/>
    </source>
</evidence>
<dbReference type="PANTHER" id="PTHR34182">
    <property type="entry name" value="PROTEIN-EXPORT MEMBRANE PROTEIN SECG"/>
    <property type="match status" value="1"/>
</dbReference>
<dbReference type="RefSeq" id="WP_184063431.1">
    <property type="nucleotide sequence ID" value="NZ_JACHNZ010000001.1"/>
</dbReference>
<dbReference type="Proteomes" id="UP000566324">
    <property type="component" value="Unassembled WGS sequence"/>
</dbReference>
<evidence type="ECO:0000256" key="1">
    <source>
        <dbReference type="ARBA" id="ARBA00004651"/>
    </source>
</evidence>
<dbReference type="GO" id="GO:0065002">
    <property type="term" value="P:intracellular protein transmembrane transport"/>
    <property type="evidence" value="ECO:0007669"/>
    <property type="project" value="TreeGrafter"/>
</dbReference>
<dbReference type="AlphaFoldDB" id="A0A7W7AYB4"/>
<evidence type="ECO:0000313" key="15">
    <source>
        <dbReference type="Proteomes" id="UP000566324"/>
    </source>
</evidence>
<keyword evidence="5 12" id="KW-1003">Cell membrane</keyword>
<evidence type="ECO:0000256" key="2">
    <source>
        <dbReference type="ARBA" id="ARBA00008445"/>
    </source>
</evidence>
<comment type="similarity">
    <text evidence="2 12">Belongs to the SecG family.</text>
</comment>
<keyword evidence="10 12" id="KW-0472">Membrane</keyword>
<feature type="transmembrane region" description="Helical" evidence="12">
    <location>
        <begin position="59"/>
        <end position="78"/>
    </location>
</feature>
<comment type="function">
    <text evidence="11 12">Involved in protein export. Participates in an early event of protein translocation.</text>
</comment>
<dbReference type="InterPro" id="IPR004692">
    <property type="entry name" value="SecG"/>
</dbReference>
<dbReference type="EMBL" id="JACHNZ010000001">
    <property type="protein sequence ID" value="MBB4630479.1"/>
    <property type="molecule type" value="Genomic_DNA"/>
</dbReference>
<evidence type="ECO:0000256" key="10">
    <source>
        <dbReference type="ARBA" id="ARBA00023136"/>
    </source>
</evidence>
<feature type="region of interest" description="Disordered" evidence="13">
    <location>
        <begin position="90"/>
        <end position="131"/>
    </location>
</feature>
<evidence type="ECO:0000256" key="11">
    <source>
        <dbReference type="ARBA" id="ARBA00025182"/>
    </source>
</evidence>
<evidence type="ECO:0000256" key="7">
    <source>
        <dbReference type="ARBA" id="ARBA00022927"/>
    </source>
</evidence>
<name>A0A7W7AYB4_9SPHN</name>
<keyword evidence="9 12" id="KW-0811">Translocation</keyword>
<evidence type="ECO:0000256" key="13">
    <source>
        <dbReference type="SAM" id="MobiDB-lite"/>
    </source>
</evidence>
<comment type="caution">
    <text evidence="14">The sequence shown here is derived from an EMBL/GenBank/DDBJ whole genome shotgun (WGS) entry which is preliminary data.</text>
</comment>
<evidence type="ECO:0000256" key="8">
    <source>
        <dbReference type="ARBA" id="ARBA00022989"/>
    </source>
</evidence>